<dbReference type="FunFam" id="3.30.470.20:FF:000019">
    <property type="entry name" value="Inositol hexakisphosphate and diphosphoinositol-pentakisphosphate kinase"/>
    <property type="match status" value="1"/>
</dbReference>
<evidence type="ECO:0000256" key="3">
    <source>
        <dbReference type="ARBA" id="ARBA00022490"/>
    </source>
</evidence>
<feature type="region of interest" description="Disordered" evidence="14">
    <location>
        <begin position="366"/>
        <end position="402"/>
    </location>
</feature>
<dbReference type="InterPro" id="IPR000560">
    <property type="entry name" value="His_Pase_clade-2"/>
</dbReference>
<evidence type="ECO:0000256" key="13">
    <source>
        <dbReference type="RuleBase" id="RU365032"/>
    </source>
</evidence>
<dbReference type="GO" id="GO:0000828">
    <property type="term" value="F:inositol hexakisphosphate kinase activity"/>
    <property type="evidence" value="ECO:0007669"/>
    <property type="project" value="TreeGrafter"/>
</dbReference>
<evidence type="ECO:0000256" key="6">
    <source>
        <dbReference type="ARBA" id="ARBA00022741"/>
    </source>
</evidence>
<comment type="function">
    <text evidence="13">Bifunctional inositol kinase that acts in concert with the IP6K kinases to synthesize the diphosphate group-containing inositol pyrophosphates diphosphoinositol pentakisphosphate, PP-InsP5, and bis-diphosphoinositol tetrakisphosphate, (PP)2-InsP4. PP-InsP5 and (PP)2-InsP4, also respectively called InsP7 and InsP8, may regulate a variety of cellular processes, including apoptosis, vesicle trafficking, cytoskeletal dynamics, and exocytosis. Phosphorylates inositol hexakisphosphate (InsP6).</text>
</comment>
<dbReference type="PANTHER" id="PTHR12750:SF9">
    <property type="entry name" value="INOSITOL HEXAKISPHOSPHATE AND DIPHOSPHOINOSITOL-PENTAKISPHOSPHATE KINASE"/>
    <property type="match status" value="1"/>
</dbReference>
<dbReference type="FunFam" id="3.40.50.11950:FF:000002">
    <property type="entry name" value="Inositol hexakisphosphate and diphosphoinositol-pentakisphosphate kinase"/>
    <property type="match status" value="1"/>
</dbReference>
<comment type="caution">
    <text evidence="16">The sequence shown here is derived from an EMBL/GenBank/DDBJ whole genome shotgun (WGS) entry which is preliminary data.</text>
</comment>
<keyword evidence="17" id="KW-1185">Reference proteome</keyword>
<keyword evidence="3 13" id="KW-0963">Cytoplasm</keyword>
<dbReference type="InterPro" id="IPR040557">
    <property type="entry name" value="VIP1_N"/>
</dbReference>
<comment type="subcellular location">
    <subcellularLocation>
        <location evidence="1 13">Cytoplasm</location>
        <location evidence="1 13">Cytosol</location>
    </subcellularLocation>
</comment>
<dbReference type="InterPro" id="IPR011761">
    <property type="entry name" value="ATP-grasp"/>
</dbReference>
<feature type="domain" description="ATP-grasp" evidence="15">
    <location>
        <begin position="126"/>
        <end position="340"/>
    </location>
</feature>
<sequence length="1084" mass="122463">MERTQSLPVTPPHVLSAPGSPPCSPPPGVSKYVVGVCAMEKKTRSKPMREILRRLEKKRQFDVFVFDDDTILRRPVEAWPACDALISFYSTGFPLEKAEEYVRRVRPVLVNELGMQHVLFDRRKVYALLTRHGIQVPRHVIVNRDLPGGMQDELIEHDNYVEIDGVRINKPFVEKPADAEDHNVYIYYPTSAGGGSKRLFRKVGDRSSEFYPDVNRVRRDGSYIYEEFLNTQGTDVKVYTVGSSYGHAEARKSPVLDGRVVRDSAGKEVRYPVILNSTEKDMARKVCLAFHQTVCGFDLLRVRGSSYVCDVNGWSFVKNSKKYYDDCGLILHNYLVSALRSRYFRQRRANSLTSMGTQMCPQYATESSAMSNGGHDWREHTRPSSGSDASESSVASASSAGLPLEDENREELRCVIAVVRHGDRTPKQKLKTVVWERDLVDFYEKRRSEGKYDEVKVKAVADLQELLDLVRSLIKAYAPGVGSKEAVWEVEGGDSFEKLLQMKRVLERWKFAGINRKVQFKPHKSYAAAAAAYAEAPDGAEKPKVLMILKWGGDLTERGKQQGEELGQSFRNSLYPVEVEEGGLLRLHSTFRHDLKIFTSDEGRVQMTAAAFAKGFLELEGDLTPILVSLVTTLGRGAFAYTKFLIFIALIIHRLHVDANKMLDHSGQADATEEMQITKTKLRTLLQREYSSADEMKAAIAPLKTESILQALDIIKNPKEALVRLLELVRKFRAEIAERVQDKQSDEATPLYMGETFSLMFERWDKICRDFYSTKTDTFDLSKIPDIHDCIKYDLLHNSSVGWKCGIDLFKLAEALARCYVSQEYGMDISEKQSIGNRVSQALCAKIRADIVTVMSASAEQEQSSSSSRSLYGNGDAAEDGTVDLADQDIEHHGYRLDPSYAKELRIKSPGTQVRTRLYFTSESHLHTLLNVLRFQCPSWRARHQDGGEDDEYDISLEQEKFSNEILKRMGISVNDHMTQRKYVFRESKLISDSSRRALDRVAEINYLAHIVIRVFETPSLPEDSEDRFRVEISFSPGVKDGLVDSPDGGEGVEETIYLTKNMTGVMFEDMLAACVSSVQSASV</sequence>
<evidence type="ECO:0000256" key="1">
    <source>
        <dbReference type="ARBA" id="ARBA00004514"/>
    </source>
</evidence>
<keyword evidence="9" id="KW-0007">Acetylation</keyword>
<dbReference type="CDD" id="cd07061">
    <property type="entry name" value="HP_HAP_like"/>
    <property type="match status" value="1"/>
</dbReference>
<dbReference type="GO" id="GO:0033857">
    <property type="term" value="F:5-diphosphoinositol pentakisphosphate 1-kinase activity"/>
    <property type="evidence" value="ECO:0007669"/>
    <property type="project" value="TreeGrafter"/>
</dbReference>
<name>A0A9W6YFM8_9STRA</name>
<dbReference type="PROSITE" id="PS00616">
    <property type="entry name" value="HIS_ACID_PHOSPHAT_1"/>
    <property type="match status" value="1"/>
</dbReference>
<comment type="similarity">
    <text evidence="2 13">Belongs to the histidine acid phosphatase family. VIP1 subfamily.</text>
</comment>
<proteinExistence type="inferred from homology"/>
<evidence type="ECO:0000313" key="16">
    <source>
        <dbReference type="EMBL" id="GMF62693.1"/>
    </source>
</evidence>
<dbReference type="AlphaFoldDB" id="A0A9W6YFM8"/>
<accession>A0A9W6YFM8</accession>
<keyword evidence="6 12" id="KW-0547">Nucleotide-binding</keyword>
<dbReference type="InterPro" id="IPR033379">
    <property type="entry name" value="Acid_Pase_AS"/>
</dbReference>
<dbReference type="GO" id="GO:0046872">
    <property type="term" value="F:metal ion binding"/>
    <property type="evidence" value="ECO:0007669"/>
    <property type="project" value="InterPro"/>
</dbReference>
<feature type="region of interest" description="Disordered" evidence="14">
    <location>
        <begin position="1"/>
        <end position="25"/>
    </location>
</feature>
<keyword evidence="5 13" id="KW-0808">Transferase</keyword>
<dbReference type="EC" id="2.7.4.24" evidence="13"/>
<keyword evidence="4" id="KW-0597">Phosphoprotein</keyword>
<dbReference type="Gene3D" id="3.30.470.20">
    <property type="entry name" value="ATP-grasp fold, B domain"/>
    <property type="match status" value="1"/>
</dbReference>
<dbReference type="Pfam" id="PF00328">
    <property type="entry name" value="His_Phos_2"/>
    <property type="match status" value="1"/>
</dbReference>
<reference evidence="16" key="1">
    <citation type="submission" date="2023-04" db="EMBL/GenBank/DDBJ databases">
        <title>Phytophthora fragariaefolia NBRC 109709.</title>
        <authorList>
            <person name="Ichikawa N."/>
            <person name="Sato H."/>
            <person name="Tonouchi N."/>
        </authorList>
    </citation>
    <scope>NUCLEOTIDE SEQUENCE</scope>
    <source>
        <strain evidence="16">NBRC 109709</strain>
    </source>
</reference>
<comment type="catalytic activity">
    <reaction evidence="11">
        <text>1D-myo-inositol hexakisphosphate + ATP = 1-diphospho-1D-myo-inositol 2,3,4,5,6-pentakisphosphate + ADP</text>
        <dbReference type="Rhea" id="RHEA:37459"/>
        <dbReference type="ChEBI" id="CHEBI:30616"/>
        <dbReference type="ChEBI" id="CHEBI:58130"/>
        <dbReference type="ChEBI" id="CHEBI:74946"/>
        <dbReference type="ChEBI" id="CHEBI:456216"/>
        <dbReference type="EC" id="2.7.4.24"/>
    </reaction>
    <physiologicalReaction direction="left-to-right" evidence="11">
        <dbReference type="Rhea" id="RHEA:37460"/>
    </physiologicalReaction>
</comment>
<organism evidence="16 17">
    <name type="scientific">Phytophthora fragariaefolia</name>
    <dbReference type="NCBI Taxonomy" id="1490495"/>
    <lineage>
        <taxon>Eukaryota</taxon>
        <taxon>Sar</taxon>
        <taxon>Stramenopiles</taxon>
        <taxon>Oomycota</taxon>
        <taxon>Peronosporomycetes</taxon>
        <taxon>Peronosporales</taxon>
        <taxon>Peronosporaceae</taxon>
        <taxon>Phytophthora</taxon>
    </lineage>
</organism>
<dbReference type="Gene3D" id="3.40.50.1240">
    <property type="entry name" value="Phosphoglycerate mutase-like"/>
    <property type="match status" value="1"/>
</dbReference>
<dbReference type="Proteomes" id="UP001165121">
    <property type="component" value="Unassembled WGS sequence"/>
</dbReference>
<evidence type="ECO:0000313" key="17">
    <source>
        <dbReference type="Proteomes" id="UP001165121"/>
    </source>
</evidence>
<evidence type="ECO:0000256" key="4">
    <source>
        <dbReference type="ARBA" id="ARBA00022553"/>
    </source>
</evidence>
<evidence type="ECO:0000256" key="12">
    <source>
        <dbReference type="PROSITE-ProRule" id="PRU00409"/>
    </source>
</evidence>
<dbReference type="SUPFAM" id="SSF56059">
    <property type="entry name" value="Glutathione synthetase ATP-binding domain-like"/>
    <property type="match status" value="1"/>
</dbReference>
<evidence type="ECO:0000256" key="11">
    <source>
        <dbReference type="ARBA" id="ARBA00034629"/>
    </source>
</evidence>
<evidence type="ECO:0000256" key="2">
    <source>
        <dbReference type="ARBA" id="ARBA00005609"/>
    </source>
</evidence>
<evidence type="ECO:0000256" key="7">
    <source>
        <dbReference type="ARBA" id="ARBA00022777"/>
    </source>
</evidence>
<dbReference type="SUPFAM" id="SSF53254">
    <property type="entry name" value="Phosphoglycerate mutase-like"/>
    <property type="match status" value="1"/>
</dbReference>
<gene>
    <name evidence="16" type="ORF">Pfra01_002729300</name>
</gene>
<dbReference type="Pfam" id="PF18086">
    <property type="entry name" value="PPIP5K2_N"/>
    <property type="match status" value="1"/>
</dbReference>
<protein>
    <recommendedName>
        <fullName evidence="13">Inositol hexakisphosphate and diphosphoinositol-pentakisphosphate kinase</fullName>
        <ecNumber evidence="13">2.7.4.24</ecNumber>
    </recommendedName>
</protein>
<feature type="compositionally biased region" description="Low complexity" evidence="14">
    <location>
        <begin position="384"/>
        <end position="400"/>
    </location>
</feature>
<dbReference type="InterPro" id="IPR037446">
    <property type="entry name" value="His_Pase_VIP1"/>
</dbReference>
<comment type="catalytic activity">
    <reaction evidence="10">
        <text>5-diphospho-1D-myo-inositol 1,2,3,4,6-pentakisphosphate + ATP + H(+) = 1,5-bis(diphospho)-1D-myo-inositol 2,3,4,6-tetrakisphosphate + ADP</text>
        <dbReference type="Rhea" id="RHEA:10276"/>
        <dbReference type="ChEBI" id="CHEBI:15378"/>
        <dbReference type="ChEBI" id="CHEBI:30616"/>
        <dbReference type="ChEBI" id="CHEBI:58628"/>
        <dbReference type="ChEBI" id="CHEBI:77983"/>
        <dbReference type="ChEBI" id="CHEBI:456216"/>
        <dbReference type="EC" id="2.7.4.24"/>
    </reaction>
    <physiologicalReaction direction="left-to-right" evidence="10">
        <dbReference type="Rhea" id="RHEA:10277"/>
    </physiologicalReaction>
</comment>
<dbReference type="Gene3D" id="3.40.50.11950">
    <property type="match status" value="1"/>
</dbReference>
<evidence type="ECO:0000256" key="14">
    <source>
        <dbReference type="SAM" id="MobiDB-lite"/>
    </source>
</evidence>
<evidence type="ECO:0000256" key="5">
    <source>
        <dbReference type="ARBA" id="ARBA00022679"/>
    </source>
</evidence>
<dbReference type="GO" id="GO:0005524">
    <property type="term" value="F:ATP binding"/>
    <property type="evidence" value="ECO:0007669"/>
    <property type="project" value="UniProtKB-UniRule"/>
</dbReference>
<dbReference type="EMBL" id="BSXT01006636">
    <property type="protein sequence ID" value="GMF62693.1"/>
    <property type="molecule type" value="Genomic_DNA"/>
</dbReference>
<dbReference type="InterPro" id="IPR029033">
    <property type="entry name" value="His_PPase_superfam"/>
</dbReference>
<dbReference type="GO" id="GO:0032958">
    <property type="term" value="P:inositol phosphate biosynthetic process"/>
    <property type="evidence" value="ECO:0007669"/>
    <property type="project" value="TreeGrafter"/>
</dbReference>
<evidence type="ECO:0000256" key="9">
    <source>
        <dbReference type="ARBA" id="ARBA00022990"/>
    </source>
</evidence>
<dbReference type="PANTHER" id="PTHR12750">
    <property type="entry name" value="DIPHOSPHOINOSITOL PENTAKISPHOSPHATE KINASE"/>
    <property type="match status" value="1"/>
</dbReference>
<keyword evidence="8 12" id="KW-0067">ATP-binding</keyword>
<dbReference type="OrthoDB" id="18042at2759"/>
<evidence type="ECO:0000256" key="10">
    <source>
        <dbReference type="ARBA" id="ARBA00033696"/>
    </source>
</evidence>
<evidence type="ECO:0000256" key="8">
    <source>
        <dbReference type="ARBA" id="ARBA00022840"/>
    </source>
</evidence>
<dbReference type="GO" id="GO:0006020">
    <property type="term" value="P:inositol metabolic process"/>
    <property type="evidence" value="ECO:0007669"/>
    <property type="project" value="TreeGrafter"/>
</dbReference>
<dbReference type="PROSITE" id="PS50975">
    <property type="entry name" value="ATP_GRASP"/>
    <property type="match status" value="1"/>
</dbReference>
<evidence type="ECO:0000259" key="15">
    <source>
        <dbReference type="PROSITE" id="PS50975"/>
    </source>
</evidence>
<keyword evidence="7 13" id="KW-0418">Kinase</keyword>
<dbReference type="GO" id="GO:0005829">
    <property type="term" value="C:cytosol"/>
    <property type="evidence" value="ECO:0007669"/>
    <property type="project" value="UniProtKB-SubCell"/>
</dbReference>